<evidence type="ECO:0000256" key="2">
    <source>
        <dbReference type="SAM" id="Phobius"/>
    </source>
</evidence>
<feature type="compositionally biased region" description="Basic and acidic residues" evidence="1">
    <location>
        <begin position="166"/>
        <end position="177"/>
    </location>
</feature>
<comment type="caution">
    <text evidence="3">The sequence shown here is derived from an EMBL/GenBank/DDBJ whole genome shotgun (WGS) entry which is preliminary data.</text>
</comment>
<reference evidence="3" key="1">
    <citation type="submission" date="2022-10" db="EMBL/GenBank/DDBJ databases">
        <title>Culturing micro-colonial fungi from biological soil crusts in the Mojave desert and describing Neophaeococcomyces mojavensis, and introducing the new genera and species Taxawa tesnikishii.</title>
        <authorList>
            <person name="Kurbessoian T."/>
            <person name="Stajich J.E."/>
        </authorList>
    </citation>
    <scope>NUCLEOTIDE SEQUENCE</scope>
    <source>
        <strain evidence="3">TK_41</strain>
    </source>
</reference>
<feature type="transmembrane region" description="Helical" evidence="2">
    <location>
        <begin position="109"/>
        <end position="127"/>
    </location>
</feature>
<feature type="compositionally biased region" description="Low complexity" evidence="1">
    <location>
        <begin position="219"/>
        <end position="230"/>
    </location>
</feature>
<evidence type="ECO:0000256" key="1">
    <source>
        <dbReference type="SAM" id="MobiDB-lite"/>
    </source>
</evidence>
<feature type="transmembrane region" description="Helical" evidence="2">
    <location>
        <begin position="20"/>
        <end position="45"/>
    </location>
</feature>
<keyword evidence="2" id="KW-1133">Transmembrane helix</keyword>
<accession>A0AA38X2A4</accession>
<evidence type="ECO:0000313" key="3">
    <source>
        <dbReference type="EMBL" id="KAJ9605357.1"/>
    </source>
</evidence>
<organism evidence="3 4">
    <name type="scientific">Cladophialophora chaetospira</name>
    <dbReference type="NCBI Taxonomy" id="386627"/>
    <lineage>
        <taxon>Eukaryota</taxon>
        <taxon>Fungi</taxon>
        <taxon>Dikarya</taxon>
        <taxon>Ascomycota</taxon>
        <taxon>Pezizomycotina</taxon>
        <taxon>Eurotiomycetes</taxon>
        <taxon>Chaetothyriomycetidae</taxon>
        <taxon>Chaetothyriales</taxon>
        <taxon>Herpotrichiellaceae</taxon>
        <taxon>Cladophialophora</taxon>
    </lineage>
</organism>
<evidence type="ECO:0000313" key="4">
    <source>
        <dbReference type="Proteomes" id="UP001172673"/>
    </source>
</evidence>
<proteinExistence type="predicted"/>
<keyword evidence="2" id="KW-0472">Membrane</keyword>
<protein>
    <submittedName>
        <fullName evidence="3">Uncharacterized protein</fullName>
    </submittedName>
</protein>
<dbReference type="AlphaFoldDB" id="A0AA38X2A4"/>
<sequence length="247" mass="27451">MPSTKVRSRPQMYPRVAFHVVRSIAFISASIVLAATLLSLITLLLNTILYSCFFLSPLFSLVLNTTILVLYVVGYGLLTWNIYGTLGHACSRANWASDDGMMVCRTYKAFYSFEVFGLLAQIALIVLDVRSRHTQIRLGKYKNMGDVGAKAVDNVKLDDLHHRSVDERPAMHRHGESQDSVPYGVGDYNDSRARLRDNAGDLGYGHAPPVRMEDFRNPSSTSGYSYNSSYAPQSGYANSGYGYGPQR</sequence>
<gene>
    <name evidence="3" type="ORF">H2200_010014</name>
</gene>
<keyword evidence="4" id="KW-1185">Reference proteome</keyword>
<dbReference type="Proteomes" id="UP001172673">
    <property type="component" value="Unassembled WGS sequence"/>
</dbReference>
<dbReference type="EMBL" id="JAPDRK010000016">
    <property type="protein sequence ID" value="KAJ9605357.1"/>
    <property type="molecule type" value="Genomic_DNA"/>
</dbReference>
<feature type="compositionally biased region" description="Basic and acidic residues" evidence="1">
    <location>
        <begin position="189"/>
        <end position="199"/>
    </location>
</feature>
<name>A0AA38X2A4_9EURO</name>
<keyword evidence="2" id="KW-0812">Transmembrane</keyword>
<feature type="transmembrane region" description="Helical" evidence="2">
    <location>
        <begin position="52"/>
        <end position="78"/>
    </location>
</feature>
<feature type="region of interest" description="Disordered" evidence="1">
    <location>
        <begin position="166"/>
        <end position="247"/>
    </location>
</feature>